<dbReference type="Pfam" id="PF05159">
    <property type="entry name" value="Capsule_synth"/>
    <property type="match status" value="1"/>
</dbReference>
<dbReference type="CDD" id="cd16441">
    <property type="entry name" value="beta_Kdo_transferase_KpsS"/>
    <property type="match status" value="1"/>
</dbReference>
<organism evidence="1 2">
    <name type="scientific">Labrys wisconsinensis</name>
    <dbReference type="NCBI Taxonomy" id="425677"/>
    <lineage>
        <taxon>Bacteria</taxon>
        <taxon>Pseudomonadati</taxon>
        <taxon>Pseudomonadota</taxon>
        <taxon>Alphaproteobacteria</taxon>
        <taxon>Hyphomicrobiales</taxon>
        <taxon>Xanthobacteraceae</taxon>
        <taxon>Labrys</taxon>
    </lineage>
</organism>
<keyword evidence="2" id="KW-1185">Reference proteome</keyword>
<gene>
    <name evidence="1" type="ORF">QO011_005371</name>
</gene>
<proteinExistence type="predicted"/>
<dbReference type="InterPro" id="IPR007833">
    <property type="entry name" value="Capsule_polysaccharide_synth"/>
</dbReference>
<dbReference type="EMBL" id="JAUSVX010000012">
    <property type="protein sequence ID" value="MDQ0472342.1"/>
    <property type="molecule type" value="Genomic_DNA"/>
</dbReference>
<accession>A0ABU0JDH9</accession>
<reference evidence="1 2" key="1">
    <citation type="submission" date="2023-07" db="EMBL/GenBank/DDBJ databases">
        <title>Genomic Encyclopedia of Type Strains, Phase IV (KMG-IV): sequencing the most valuable type-strain genomes for metagenomic binning, comparative biology and taxonomic classification.</title>
        <authorList>
            <person name="Goeker M."/>
        </authorList>
    </citation>
    <scope>NUCLEOTIDE SEQUENCE [LARGE SCALE GENOMIC DNA]</scope>
    <source>
        <strain evidence="1 2">DSM 19619</strain>
    </source>
</reference>
<dbReference type="RefSeq" id="WP_307279049.1">
    <property type="nucleotide sequence ID" value="NZ_JAUSVX010000012.1"/>
</dbReference>
<comment type="caution">
    <text evidence="1">The sequence shown here is derived from an EMBL/GenBank/DDBJ whole genome shotgun (WGS) entry which is preliminary data.</text>
</comment>
<evidence type="ECO:0000313" key="1">
    <source>
        <dbReference type="EMBL" id="MDQ0472342.1"/>
    </source>
</evidence>
<sequence length="471" mass="51933">MSALSLLLGAAKGAKAAMLDDAGKAPAAERDGDAAHRAWSRRSHFLLLQFPSTPFIATLGRELKRRGHGVSRIRLCMGDRLFWPGKAHDYRGTPEGFEAEMRELIMRQSVTDVLLFGDCRLYHQSAIRACTQTGARVHVFEEGYLRPFWITLEENGTNGMSGLPRDPKKLRELAKRLGGYQAPDESITGGGRRRFLYEIATYTLSLLGNRFYPHYQFHRPYPPMAEFRSWGWKLAKRPLAALHSRRSEAALAASGRPFFLLPLQLDSDYQIKVHSGFGSMQAALRHIMQAFAADAPPELALVVKRHPLDNGIVDMRRLTGAIARELGIADRVFFVDGGHLPTFLKMARGLVTVNSTTGLQALHHDCPIIALGNAIYDIRGLTHQGGLKSFWTDPAKPEHGLYIAYRRVVMHLTQCNGNYNTTRGIALGVRHIVGRLEGAGARAPAAMAADASGLSLIDEAPDLRVAASPAE</sequence>
<protein>
    <submittedName>
        <fullName evidence="1">Capsular polysaccharide export protein</fullName>
    </submittedName>
</protein>
<evidence type="ECO:0000313" key="2">
    <source>
        <dbReference type="Proteomes" id="UP001242480"/>
    </source>
</evidence>
<name>A0ABU0JDH9_9HYPH</name>
<dbReference type="Proteomes" id="UP001242480">
    <property type="component" value="Unassembled WGS sequence"/>
</dbReference>